<reference evidence="1" key="1">
    <citation type="submission" date="2019-08" db="EMBL/GenBank/DDBJ databases">
        <authorList>
            <person name="Kucharzyk K."/>
            <person name="Murdoch R.W."/>
            <person name="Higgins S."/>
            <person name="Loffler F."/>
        </authorList>
    </citation>
    <scope>NUCLEOTIDE SEQUENCE</scope>
</reference>
<accession>A0A645A8Z3</accession>
<name>A0A645A8Z3_9ZZZZ</name>
<evidence type="ECO:0000313" key="1">
    <source>
        <dbReference type="EMBL" id="MPM49386.1"/>
    </source>
</evidence>
<organism evidence="1">
    <name type="scientific">bioreactor metagenome</name>
    <dbReference type="NCBI Taxonomy" id="1076179"/>
    <lineage>
        <taxon>unclassified sequences</taxon>
        <taxon>metagenomes</taxon>
        <taxon>ecological metagenomes</taxon>
    </lineage>
</organism>
<sequence length="125" mass="14415">MCGRIDANARSSIIYEFRRKPPVCRARKLRVRKPRLRFKGVCLEPIHQRQIHAHAEHGILRRMQMHVRKALQNQPAAIVRKLRAGKFSGRFGKHAGNNTVYNGDVTILRDDGIAKFLCLDDISLY</sequence>
<dbReference type="AlphaFoldDB" id="A0A645A8Z3"/>
<dbReference type="EMBL" id="VSSQ01012503">
    <property type="protein sequence ID" value="MPM49386.1"/>
    <property type="molecule type" value="Genomic_DNA"/>
</dbReference>
<gene>
    <name evidence="1" type="ORF">SDC9_96115</name>
</gene>
<protein>
    <submittedName>
        <fullName evidence="1">Uncharacterized protein</fullName>
    </submittedName>
</protein>
<proteinExistence type="predicted"/>
<comment type="caution">
    <text evidence="1">The sequence shown here is derived from an EMBL/GenBank/DDBJ whole genome shotgun (WGS) entry which is preliminary data.</text>
</comment>